<gene>
    <name evidence="2" type="ORF">ACJIZ3_003535</name>
</gene>
<proteinExistence type="predicted"/>
<evidence type="ECO:0000259" key="1">
    <source>
        <dbReference type="Pfam" id="PF00931"/>
    </source>
</evidence>
<dbReference type="EMBL" id="JBJXBP010000002">
    <property type="protein sequence ID" value="KAL3846132.1"/>
    <property type="molecule type" value="Genomic_DNA"/>
</dbReference>
<reference evidence="2 3" key="1">
    <citation type="submission" date="2024-12" db="EMBL/GenBank/DDBJ databases">
        <title>The unique morphological basis and parallel evolutionary history of personate flowers in Penstemon.</title>
        <authorList>
            <person name="Depatie T.H."/>
            <person name="Wessinger C.A."/>
        </authorList>
    </citation>
    <scope>NUCLEOTIDE SEQUENCE [LARGE SCALE GENOMIC DNA]</scope>
    <source>
        <strain evidence="2">WTNN_2</strain>
        <tissue evidence="2">Leaf</tissue>
    </source>
</reference>
<dbReference type="InterPro" id="IPR027417">
    <property type="entry name" value="P-loop_NTPase"/>
</dbReference>
<protein>
    <recommendedName>
        <fullName evidence="1">NB-ARC domain-containing protein</fullName>
    </recommendedName>
</protein>
<dbReference type="SUPFAM" id="SSF52540">
    <property type="entry name" value="P-loop containing nucleoside triphosphate hydrolases"/>
    <property type="match status" value="1"/>
</dbReference>
<evidence type="ECO:0000313" key="3">
    <source>
        <dbReference type="Proteomes" id="UP001634393"/>
    </source>
</evidence>
<dbReference type="Proteomes" id="UP001634393">
    <property type="component" value="Unassembled WGS sequence"/>
</dbReference>
<comment type="caution">
    <text evidence="2">The sequence shown here is derived from an EMBL/GenBank/DDBJ whole genome shotgun (WGS) entry which is preliminary data.</text>
</comment>
<dbReference type="AlphaFoldDB" id="A0ABD3UAS7"/>
<dbReference type="InterPro" id="IPR002182">
    <property type="entry name" value="NB-ARC"/>
</dbReference>
<name>A0ABD3UAS7_9LAMI</name>
<keyword evidence="3" id="KW-1185">Reference proteome</keyword>
<dbReference type="Pfam" id="PF00931">
    <property type="entry name" value="NB-ARC"/>
    <property type="match status" value="1"/>
</dbReference>
<dbReference type="Gene3D" id="3.40.50.300">
    <property type="entry name" value="P-loop containing nucleotide triphosphate hydrolases"/>
    <property type="match status" value="1"/>
</dbReference>
<accession>A0ABD3UAS7</accession>
<evidence type="ECO:0000313" key="2">
    <source>
        <dbReference type="EMBL" id="KAL3846132.1"/>
    </source>
</evidence>
<sequence>MLMTPSNEVISVIPIVGIGGLGKTTLARKISKDQQIVNYFDTTIWVCTFKCTEIGDTKNAN</sequence>
<feature type="domain" description="NB-ARC" evidence="1">
    <location>
        <begin position="7"/>
        <end position="51"/>
    </location>
</feature>
<organism evidence="2 3">
    <name type="scientific">Penstemon smallii</name>
    <dbReference type="NCBI Taxonomy" id="265156"/>
    <lineage>
        <taxon>Eukaryota</taxon>
        <taxon>Viridiplantae</taxon>
        <taxon>Streptophyta</taxon>
        <taxon>Embryophyta</taxon>
        <taxon>Tracheophyta</taxon>
        <taxon>Spermatophyta</taxon>
        <taxon>Magnoliopsida</taxon>
        <taxon>eudicotyledons</taxon>
        <taxon>Gunneridae</taxon>
        <taxon>Pentapetalae</taxon>
        <taxon>asterids</taxon>
        <taxon>lamiids</taxon>
        <taxon>Lamiales</taxon>
        <taxon>Plantaginaceae</taxon>
        <taxon>Cheloneae</taxon>
        <taxon>Penstemon</taxon>
    </lineage>
</organism>